<feature type="domain" description="Alanine racemase N-terminal" evidence="5">
    <location>
        <begin position="4"/>
        <end position="220"/>
    </location>
</feature>
<comment type="similarity">
    <text evidence="2 4">Belongs to the pyridoxal phosphate-binding protein YggS/PROSC family.</text>
</comment>
<evidence type="ECO:0000259" key="5">
    <source>
        <dbReference type="Pfam" id="PF01168"/>
    </source>
</evidence>
<dbReference type="FunFam" id="3.20.20.10:FF:000018">
    <property type="entry name" value="Pyridoxal phosphate homeostasis protein"/>
    <property type="match status" value="1"/>
</dbReference>
<dbReference type="PIRSF" id="PIRSF004848">
    <property type="entry name" value="YBL036c_PLPDEIII"/>
    <property type="match status" value="1"/>
</dbReference>
<dbReference type="AlphaFoldDB" id="A0A964BSE8"/>
<keyword evidence="1 2" id="KW-0663">Pyridoxal phosphate</keyword>
<dbReference type="InterPro" id="IPR011078">
    <property type="entry name" value="PyrdxlP_homeostasis"/>
</dbReference>
<proteinExistence type="inferred from homology"/>
<dbReference type="RefSeq" id="WP_229640943.1">
    <property type="nucleotide sequence ID" value="NZ_JADWDC010000030.1"/>
</dbReference>
<name>A0A964BSE8_9CYAN</name>
<dbReference type="Gene3D" id="3.20.20.10">
    <property type="entry name" value="Alanine racemase"/>
    <property type="match status" value="1"/>
</dbReference>
<dbReference type="Pfam" id="PF01168">
    <property type="entry name" value="Ala_racemase_N"/>
    <property type="match status" value="1"/>
</dbReference>
<dbReference type="Proteomes" id="UP000729733">
    <property type="component" value="Unassembled WGS sequence"/>
</dbReference>
<comment type="function">
    <text evidence="2">Pyridoxal 5'-phosphate (PLP)-binding protein, which is involved in PLP homeostasis.</text>
</comment>
<keyword evidence="7" id="KW-1185">Reference proteome</keyword>
<protein>
    <recommendedName>
        <fullName evidence="2">Pyridoxal phosphate homeostasis protein</fullName>
        <shortName evidence="2">PLP homeostasis protein</shortName>
    </recommendedName>
</protein>
<dbReference type="NCBIfam" id="TIGR00044">
    <property type="entry name" value="YggS family pyridoxal phosphate-dependent enzyme"/>
    <property type="match status" value="1"/>
</dbReference>
<dbReference type="InterPro" id="IPR001608">
    <property type="entry name" value="Ala_racemase_N"/>
</dbReference>
<evidence type="ECO:0000256" key="1">
    <source>
        <dbReference type="ARBA" id="ARBA00022898"/>
    </source>
</evidence>
<dbReference type="PANTHER" id="PTHR10146:SF14">
    <property type="entry name" value="PYRIDOXAL PHOSPHATE HOMEOSTASIS PROTEIN"/>
    <property type="match status" value="1"/>
</dbReference>
<dbReference type="SUPFAM" id="SSF51419">
    <property type="entry name" value="PLP-binding barrel"/>
    <property type="match status" value="1"/>
</dbReference>
<gene>
    <name evidence="6" type="ORF">I4641_12900</name>
</gene>
<comment type="caution">
    <text evidence="6">The sequence shown here is derived from an EMBL/GenBank/DDBJ whole genome shotgun (WGS) entry which is preliminary data.</text>
</comment>
<dbReference type="CDD" id="cd00635">
    <property type="entry name" value="PLPDE_III_YBL036c_like"/>
    <property type="match status" value="1"/>
</dbReference>
<organism evidence="6 7">
    <name type="scientific">Waterburya agarophytonicola KI4</name>
    <dbReference type="NCBI Taxonomy" id="2874699"/>
    <lineage>
        <taxon>Bacteria</taxon>
        <taxon>Bacillati</taxon>
        <taxon>Cyanobacteriota</taxon>
        <taxon>Cyanophyceae</taxon>
        <taxon>Pleurocapsales</taxon>
        <taxon>Hyellaceae</taxon>
        <taxon>Waterburya</taxon>
        <taxon>Waterburya agarophytonicola</taxon>
    </lineage>
</organism>
<dbReference type="PANTHER" id="PTHR10146">
    <property type="entry name" value="PROLINE SYNTHETASE CO-TRANSCRIBED BACTERIAL HOMOLOG PROTEIN"/>
    <property type="match status" value="1"/>
</dbReference>
<evidence type="ECO:0000313" key="7">
    <source>
        <dbReference type="Proteomes" id="UP000729733"/>
    </source>
</evidence>
<dbReference type="EMBL" id="JADWDC010000030">
    <property type="protein sequence ID" value="MCC0177876.1"/>
    <property type="molecule type" value="Genomic_DNA"/>
</dbReference>
<dbReference type="GO" id="GO:0030170">
    <property type="term" value="F:pyridoxal phosphate binding"/>
    <property type="evidence" value="ECO:0007669"/>
    <property type="project" value="UniProtKB-UniRule"/>
</dbReference>
<evidence type="ECO:0000256" key="2">
    <source>
        <dbReference type="HAMAP-Rule" id="MF_02087"/>
    </source>
</evidence>
<accession>A0A964BSE8</accession>
<dbReference type="PROSITE" id="PS01211">
    <property type="entry name" value="UPF0001"/>
    <property type="match status" value="1"/>
</dbReference>
<dbReference type="InterPro" id="IPR029066">
    <property type="entry name" value="PLP-binding_barrel"/>
</dbReference>
<evidence type="ECO:0000256" key="4">
    <source>
        <dbReference type="RuleBase" id="RU004514"/>
    </source>
</evidence>
<evidence type="ECO:0000256" key="3">
    <source>
        <dbReference type="PIRSR" id="PIRSR004848-1"/>
    </source>
</evidence>
<reference evidence="6" key="1">
    <citation type="journal article" date="2021" name="Antonie Van Leeuwenhoek">
        <title>Draft genome and description of Waterburya agarophytonicola gen. nov. sp. nov. (Pleurocapsales, Cyanobacteria): a seaweed symbiont.</title>
        <authorList>
            <person name="Bonthond G."/>
            <person name="Shalygin S."/>
            <person name="Bayer T."/>
            <person name="Weinberger F."/>
        </authorList>
    </citation>
    <scope>NUCLEOTIDE SEQUENCE</scope>
    <source>
        <strain evidence="6">KI4</strain>
    </source>
</reference>
<comment type="cofactor">
    <cofactor evidence="3">
        <name>pyridoxal 5'-phosphate</name>
        <dbReference type="ChEBI" id="CHEBI:597326"/>
    </cofactor>
</comment>
<evidence type="ECO:0000313" key="6">
    <source>
        <dbReference type="EMBL" id="MCC0177876.1"/>
    </source>
</evidence>
<feature type="modified residue" description="N6-(pyridoxal phosphate)lysine" evidence="2 3">
    <location>
        <position position="27"/>
    </location>
</feature>
<dbReference type="HAMAP" id="MF_02087">
    <property type="entry name" value="PLP_homeostasis"/>
    <property type="match status" value="1"/>
</dbReference>
<sequence length="221" mass="24837">MTGSISQTIKLIQQKIPSKVKLIAITKQVGIEPMREAYGVGVRDFGENRLQEALDKQQQFEDLTDINWHFIGHIQKNKAKKIVENFEWIHSVDSLVLAKRLNRLAQESNLTPKVFLQVKVLPDPNKYGWEAEELIGDLAELDRYQNLKIKGLMTILPLGLSPEETLSAFEATAKLAAQIQQRGYENLPMKELSMGMSGDYLLAIAAGATMIRLGRTIFGSK</sequence>